<dbReference type="PANTHER" id="PTHR11246:SF3">
    <property type="entry name" value="CROOKED NECK-LIKE PROTEIN 1"/>
    <property type="match status" value="1"/>
</dbReference>
<comment type="subcellular location">
    <subcellularLocation>
        <location evidence="1">Nucleus</location>
    </subcellularLocation>
</comment>
<evidence type="ECO:0000256" key="6">
    <source>
        <dbReference type="ARBA" id="ARBA00023187"/>
    </source>
</evidence>
<dbReference type="GO" id="GO:0071014">
    <property type="term" value="C:post-mRNA release spliceosomal complex"/>
    <property type="evidence" value="ECO:0007669"/>
    <property type="project" value="TreeGrafter"/>
</dbReference>
<evidence type="ECO:0000313" key="12">
    <source>
        <dbReference type="Proteomes" id="UP000738325"/>
    </source>
</evidence>
<accession>A0A9P6V0E7</accession>
<organism evidence="11 12">
    <name type="scientific">Dissophora globulifera</name>
    <dbReference type="NCBI Taxonomy" id="979702"/>
    <lineage>
        <taxon>Eukaryota</taxon>
        <taxon>Fungi</taxon>
        <taxon>Fungi incertae sedis</taxon>
        <taxon>Mucoromycota</taxon>
        <taxon>Mortierellomycotina</taxon>
        <taxon>Mortierellomycetes</taxon>
        <taxon>Mortierellales</taxon>
        <taxon>Mortierellaceae</taxon>
        <taxon>Dissophora</taxon>
    </lineage>
</organism>
<dbReference type="SMART" id="SM00386">
    <property type="entry name" value="HAT"/>
    <property type="match status" value="13"/>
</dbReference>
<feature type="region of interest" description="Disordered" evidence="9">
    <location>
        <begin position="676"/>
        <end position="695"/>
    </location>
</feature>
<dbReference type="FunFam" id="1.25.40.10:FF:000306">
    <property type="entry name" value="Cell cycle control protein cwf4"/>
    <property type="match status" value="1"/>
</dbReference>
<evidence type="ECO:0000256" key="2">
    <source>
        <dbReference type="ARBA" id="ARBA00008644"/>
    </source>
</evidence>
<evidence type="ECO:0000256" key="8">
    <source>
        <dbReference type="ARBA" id="ARBA00037040"/>
    </source>
</evidence>
<evidence type="ECO:0000256" key="4">
    <source>
        <dbReference type="ARBA" id="ARBA00022728"/>
    </source>
</evidence>
<dbReference type="FunFam" id="1.25.40.10:FF:000269">
    <property type="entry name" value="Crooked neck pre-mRNA-splicing factor 1"/>
    <property type="match status" value="1"/>
</dbReference>
<dbReference type="SUPFAM" id="SSF48452">
    <property type="entry name" value="TPR-like"/>
    <property type="match status" value="2"/>
</dbReference>
<evidence type="ECO:0000256" key="7">
    <source>
        <dbReference type="ARBA" id="ARBA00023242"/>
    </source>
</evidence>
<dbReference type="GO" id="GO:0071007">
    <property type="term" value="C:U2-type catalytic step 2 spliceosome"/>
    <property type="evidence" value="ECO:0007669"/>
    <property type="project" value="TreeGrafter"/>
</dbReference>
<keyword evidence="6" id="KW-0508">mRNA splicing</keyword>
<dbReference type="Gene3D" id="1.25.40.10">
    <property type="entry name" value="Tetratricopeptide repeat domain"/>
    <property type="match status" value="4"/>
</dbReference>
<sequence length="723" mass="85383">MYSTTHVIKNKNAAPVQISAEQILREAKERQGVAVKVPKQKIHDHEELLEYRGRKRKEFEDRIQRSRLHIGEWLKYATWEESQDELQRARSVYERALQVDSANMTLYLKYVEMEMKHKNISLARNLFDRIVTILPRRDQFWLKYTYMEEMLEEVARARQIFERWMQWEPEEEAWMAYVKFEKRYKEMDRARAVYERFVHIHPDSKNWIKWAEFEEREGSTEKARDIFTRAIEVMGEELMEQRLFISFAKFETRQKEIERARVIYKYALDRIPRSKSQALYNQYVQFEKQFGDKDGIEDVVVGKRRLQYEAELATNLKNYDTWFDYGKLEEGTGDVDRVREVYERAIAQVPPAQEKRLWRRYIYLWIKYALFEELETKDYERARQVYKGCIQLIPHKKFTFAKIWLMYAKFEIRQLDLNAARKTLGMALGVCPKDKLFKGYIELELELRDIARARTLYSRYLQWSPSNCAAWIKFAELESELQDTERARAIFDLAIAQPELDMPEILWKAYIDFEVGEEEWNNARSLYRKLLQRTAHVKVWISWAHFEASVPEEGQAALARGVFSKGYQTMKEQGLKEERVILLEAWKEFEQAQDTPNAPEALKAVMDMMPKMVKKLRQVESLDGLSAGSSQREEYYDYIFPDDQTERPNFKLLSKAHEWKARMEREKAAKAAAEAAAAAAVQEESMEEGSPSTSTTAVILEETTTTTTITATTTGAESDGSSP</sequence>
<comment type="function">
    <text evidence="8">Involved in pre-mRNA splicing and cell cycle progression. Required for the spliceosome assembly and initiation of the DNA replication.</text>
</comment>
<feature type="compositionally biased region" description="Low complexity" evidence="9">
    <location>
        <begin position="701"/>
        <end position="714"/>
    </location>
</feature>
<keyword evidence="4" id="KW-0747">Spliceosome</keyword>
<evidence type="ECO:0000256" key="9">
    <source>
        <dbReference type="SAM" id="MobiDB-lite"/>
    </source>
</evidence>
<feature type="domain" description="Pre-mRNA-splicing factor Syf1-like N-terminal HAT-repeats" evidence="10">
    <location>
        <begin position="306"/>
        <end position="465"/>
    </location>
</feature>
<dbReference type="GO" id="GO:0000245">
    <property type="term" value="P:spliceosomal complex assembly"/>
    <property type="evidence" value="ECO:0007669"/>
    <property type="project" value="TreeGrafter"/>
</dbReference>
<dbReference type="InterPro" id="IPR055433">
    <property type="entry name" value="HAT_Syf1-like_N"/>
</dbReference>
<dbReference type="GO" id="GO:0000974">
    <property type="term" value="C:Prp19 complex"/>
    <property type="evidence" value="ECO:0007669"/>
    <property type="project" value="TreeGrafter"/>
</dbReference>
<keyword evidence="7" id="KW-0539">Nucleus</keyword>
<evidence type="ECO:0000259" key="10">
    <source>
        <dbReference type="Pfam" id="PF23233"/>
    </source>
</evidence>
<name>A0A9P6V0E7_9FUNG</name>
<dbReference type="FunFam" id="1.25.40.10:FF:000048">
    <property type="entry name" value="Cell cycle control protein"/>
    <property type="match status" value="1"/>
</dbReference>
<comment type="similarity">
    <text evidence="2">Belongs to the crooked-neck family.</text>
</comment>
<dbReference type="AlphaFoldDB" id="A0A9P6V0E7"/>
<dbReference type="InterPro" id="IPR011990">
    <property type="entry name" value="TPR-like_helical_dom_sf"/>
</dbReference>
<feature type="domain" description="Pre-mRNA-splicing factor Syf1-like N-terminal HAT-repeats" evidence="10">
    <location>
        <begin position="58"/>
        <end position="203"/>
    </location>
</feature>
<dbReference type="OrthoDB" id="541719at2759"/>
<evidence type="ECO:0000256" key="1">
    <source>
        <dbReference type="ARBA" id="ARBA00004123"/>
    </source>
</evidence>
<dbReference type="EMBL" id="JAAAIP010000011">
    <property type="protein sequence ID" value="KAG0329749.1"/>
    <property type="molecule type" value="Genomic_DNA"/>
</dbReference>
<evidence type="ECO:0000256" key="3">
    <source>
        <dbReference type="ARBA" id="ARBA00022664"/>
    </source>
</evidence>
<keyword evidence="12" id="KW-1185">Reference proteome</keyword>
<dbReference type="Pfam" id="PF23233">
    <property type="entry name" value="HAT_Syf1_CNRKL1_N"/>
    <property type="match status" value="2"/>
</dbReference>
<protein>
    <submittedName>
        <fullName evidence="11">NineTeen Complex (NTC) component</fullName>
    </submittedName>
</protein>
<evidence type="ECO:0000313" key="11">
    <source>
        <dbReference type="EMBL" id="KAG0329749.1"/>
    </source>
</evidence>
<dbReference type="Proteomes" id="UP000738325">
    <property type="component" value="Unassembled WGS sequence"/>
</dbReference>
<dbReference type="InterPro" id="IPR045075">
    <property type="entry name" value="Syf1-like"/>
</dbReference>
<comment type="caution">
    <text evidence="11">The sequence shown here is derived from an EMBL/GenBank/DDBJ whole genome shotgun (WGS) entry which is preliminary data.</text>
</comment>
<feature type="region of interest" description="Disordered" evidence="9">
    <location>
        <begin position="701"/>
        <end position="723"/>
    </location>
</feature>
<keyword evidence="3" id="KW-0507">mRNA processing</keyword>
<keyword evidence="5" id="KW-0677">Repeat</keyword>
<proteinExistence type="inferred from homology"/>
<evidence type="ECO:0000256" key="5">
    <source>
        <dbReference type="ARBA" id="ARBA00022737"/>
    </source>
</evidence>
<dbReference type="InterPro" id="IPR003107">
    <property type="entry name" value="HAT"/>
</dbReference>
<dbReference type="GO" id="GO:0071011">
    <property type="term" value="C:precatalytic spliceosome"/>
    <property type="evidence" value="ECO:0007669"/>
    <property type="project" value="TreeGrafter"/>
</dbReference>
<dbReference type="PANTHER" id="PTHR11246">
    <property type="entry name" value="PRE-MRNA SPLICING FACTOR"/>
    <property type="match status" value="1"/>
</dbReference>
<gene>
    <name evidence="11" type="primary">CLF1</name>
    <name evidence="11" type="ORF">BGZ99_000484</name>
</gene>
<reference evidence="11" key="1">
    <citation type="journal article" date="2020" name="Fungal Divers.">
        <title>Resolving the Mortierellaceae phylogeny through synthesis of multi-gene phylogenetics and phylogenomics.</title>
        <authorList>
            <person name="Vandepol N."/>
            <person name="Liber J."/>
            <person name="Desiro A."/>
            <person name="Na H."/>
            <person name="Kennedy M."/>
            <person name="Barry K."/>
            <person name="Grigoriev I.V."/>
            <person name="Miller A.N."/>
            <person name="O'Donnell K."/>
            <person name="Stajich J.E."/>
            <person name="Bonito G."/>
        </authorList>
    </citation>
    <scope>NUCLEOTIDE SEQUENCE</scope>
    <source>
        <strain evidence="11">REB-010B</strain>
    </source>
</reference>